<organism evidence="1 2">
    <name type="scientific">Corynebacterium poyangense</name>
    <dbReference type="NCBI Taxonomy" id="2684405"/>
    <lineage>
        <taxon>Bacteria</taxon>
        <taxon>Bacillati</taxon>
        <taxon>Actinomycetota</taxon>
        <taxon>Actinomycetes</taxon>
        <taxon>Mycobacteriales</taxon>
        <taxon>Corynebacteriaceae</taxon>
        <taxon>Corynebacterium</taxon>
    </lineage>
</organism>
<sequence length="65" mass="7785">MSYRYLQGRTWEDIGTVLYVDERTARRWHGRALLHVVMPDDPILLPSQQFRPKMSENVHHQLILI</sequence>
<protein>
    <recommendedName>
        <fullName evidence="3">Sigma-70, region 4</fullName>
    </recommendedName>
</protein>
<dbReference type="KEGG" id="cpoy:GP475_07640"/>
<accession>A0A7H0SPP7</accession>
<proteinExistence type="predicted"/>
<dbReference type="EMBL" id="CP046884">
    <property type="protein sequence ID" value="QNQ90522.1"/>
    <property type="molecule type" value="Genomic_DNA"/>
</dbReference>
<dbReference type="AlphaFoldDB" id="A0A7H0SPP7"/>
<reference evidence="1 2" key="1">
    <citation type="submission" date="2019-12" db="EMBL/GenBank/DDBJ databases">
        <title>Corynebacterium sp. nov., isolated from feces of the Anser Albifrons in China.</title>
        <authorList>
            <person name="Liu Q."/>
        </authorList>
    </citation>
    <scope>NUCLEOTIDE SEQUENCE [LARGE SCALE GENOMIC DNA]</scope>
    <source>
        <strain evidence="1 2">4H37-19</strain>
    </source>
</reference>
<evidence type="ECO:0000313" key="1">
    <source>
        <dbReference type="EMBL" id="QNQ90522.1"/>
    </source>
</evidence>
<gene>
    <name evidence="1" type="ORF">GP475_07640</name>
</gene>
<evidence type="ECO:0008006" key="3">
    <source>
        <dbReference type="Google" id="ProtNLM"/>
    </source>
</evidence>
<evidence type="ECO:0000313" key="2">
    <source>
        <dbReference type="Proteomes" id="UP000516320"/>
    </source>
</evidence>
<dbReference type="RefSeq" id="WP_187973836.1">
    <property type="nucleotide sequence ID" value="NZ_CP046884.1"/>
</dbReference>
<dbReference type="Proteomes" id="UP000516320">
    <property type="component" value="Chromosome"/>
</dbReference>
<keyword evidence="2" id="KW-1185">Reference proteome</keyword>
<name>A0A7H0SPP7_9CORY</name>